<evidence type="ECO:0000313" key="2">
    <source>
        <dbReference type="EMBL" id="ODQ96357.1"/>
    </source>
</evidence>
<evidence type="ECO:0000313" key="3">
    <source>
        <dbReference type="Proteomes" id="UP000094243"/>
    </source>
</evidence>
<dbReference type="InterPro" id="IPR032710">
    <property type="entry name" value="NTF2-like_dom_sf"/>
</dbReference>
<organism evidence="2 3">
    <name type="scientific">Mycolicibacterium holsaticum</name>
    <dbReference type="NCBI Taxonomy" id="152142"/>
    <lineage>
        <taxon>Bacteria</taxon>
        <taxon>Bacillati</taxon>
        <taxon>Actinomycetota</taxon>
        <taxon>Actinomycetes</taxon>
        <taxon>Mycobacteriales</taxon>
        <taxon>Mycobacteriaceae</taxon>
        <taxon>Mycolicibacterium</taxon>
    </lineage>
</organism>
<keyword evidence="3" id="KW-1185">Reference proteome</keyword>
<dbReference type="Pfam" id="PF12680">
    <property type="entry name" value="SnoaL_2"/>
    <property type="match status" value="1"/>
</dbReference>
<reference evidence="3" key="1">
    <citation type="submission" date="2016-09" db="EMBL/GenBank/DDBJ databases">
        <authorList>
            <person name="Greninger A.L."/>
            <person name="Jerome K.R."/>
            <person name="Mcnair B."/>
            <person name="Wallis C."/>
            <person name="Fang F."/>
        </authorList>
    </citation>
    <scope>NUCLEOTIDE SEQUENCE [LARGE SCALE GENOMIC DNA]</scope>
    <source>
        <strain evidence="3">M7</strain>
    </source>
</reference>
<accession>A0A1E3S435</accession>
<dbReference type="Gene3D" id="3.10.450.50">
    <property type="match status" value="1"/>
</dbReference>
<dbReference type="EMBL" id="MIGZ01000004">
    <property type="protein sequence ID" value="ODQ96357.1"/>
    <property type="molecule type" value="Genomic_DNA"/>
</dbReference>
<evidence type="ECO:0000259" key="1">
    <source>
        <dbReference type="Pfam" id="PF12680"/>
    </source>
</evidence>
<dbReference type="OrthoDB" id="333383at2"/>
<dbReference type="AlphaFoldDB" id="A0A1E3S435"/>
<proteinExistence type="predicted"/>
<sequence length="151" mass="16322">MATTTDVAQRNKATAEKFIDAYNSLGWSGEDDATRRFLAVLTKDAEIDFPAAGIKQTPHMEVSASTGVALFSKRHMEVRKLIASDEAVVFEMVWTAISGGGPGLAPAGEQIKMENCVVLSFRDGLISRYVEYVGVHEGIELDVVASRLTGD</sequence>
<feature type="domain" description="SnoaL-like" evidence="1">
    <location>
        <begin position="16"/>
        <end position="129"/>
    </location>
</feature>
<dbReference type="SUPFAM" id="SSF54427">
    <property type="entry name" value="NTF2-like"/>
    <property type="match status" value="1"/>
</dbReference>
<dbReference type="Proteomes" id="UP000094243">
    <property type="component" value="Unassembled WGS sequence"/>
</dbReference>
<protein>
    <recommendedName>
        <fullName evidence="1">SnoaL-like domain-containing protein</fullName>
    </recommendedName>
</protein>
<comment type="caution">
    <text evidence="2">The sequence shown here is derived from an EMBL/GenBank/DDBJ whole genome shotgun (WGS) entry which is preliminary data.</text>
</comment>
<name>A0A1E3S435_9MYCO</name>
<dbReference type="RefSeq" id="WP_069403434.1">
    <property type="nucleotide sequence ID" value="NZ_MIGZ01000004.1"/>
</dbReference>
<dbReference type="InterPro" id="IPR037401">
    <property type="entry name" value="SnoaL-like"/>
</dbReference>
<gene>
    <name evidence="2" type="ORF">BHQ17_01395</name>
</gene>